<dbReference type="Pfam" id="PF13308">
    <property type="entry name" value="YARHG"/>
    <property type="match status" value="1"/>
</dbReference>
<evidence type="ECO:0000313" key="3">
    <source>
        <dbReference type="EMBL" id="MEI5985912.1"/>
    </source>
</evidence>
<dbReference type="EMBL" id="JAYLLN010000037">
    <property type="protein sequence ID" value="MEI5985912.1"/>
    <property type="molecule type" value="Genomic_DNA"/>
</dbReference>
<protein>
    <submittedName>
        <fullName evidence="3">YARHG domain-containing protein</fullName>
    </submittedName>
</protein>
<evidence type="ECO:0000259" key="2">
    <source>
        <dbReference type="SMART" id="SM01324"/>
    </source>
</evidence>
<feature type="chain" id="PRO_5045058526" evidence="1">
    <location>
        <begin position="20"/>
        <end position="368"/>
    </location>
</feature>
<dbReference type="Gene3D" id="2.60.40.3680">
    <property type="match status" value="1"/>
</dbReference>
<reference evidence="3 4" key="1">
    <citation type="submission" date="2024-01" db="EMBL/GenBank/DDBJ databases">
        <title>Sphingobacterium tenebrionis sp. nov., a novel endophyte isolated from tenebrio molitor intestines.</title>
        <authorList>
            <person name="Zhang C."/>
        </authorList>
    </citation>
    <scope>NUCLEOTIDE SEQUENCE [LARGE SCALE GENOMIC DNA]</scope>
    <source>
        <strain evidence="3 4">PU5-4</strain>
    </source>
</reference>
<feature type="signal peptide" evidence="1">
    <location>
        <begin position="1"/>
        <end position="19"/>
    </location>
</feature>
<dbReference type="SMART" id="SM01324">
    <property type="entry name" value="YARHG"/>
    <property type="match status" value="1"/>
</dbReference>
<evidence type="ECO:0000256" key="1">
    <source>
        <dbReference type="SAM" id="SignalP"/>
    </source>
</evidence>
<evidence type="ECO:0000313" key="4">
    <source>
        <dbReference type="Proteomes" id="UP001363035"/>
    </source>
</evidence>
<gene>
    <name evidence="3" type="ORF">VJ786_13485</name>
</gene>
<dbReference type="Proteomes" id="UP001363035">
    <property type="component" value="Unassembled WGS sequence"/>
</dbReference>
<organism evidence="3 4">
    <name type="scientific">Sphingobacterium tenebrionis</name>
    <dbReference type="NCBI Taxonomy" id="3111775"/>
    <lineage>
        <taxon>Bacteria</taxon>
        <taxon>Pseudomonadati</taxon>
        <taxon>Bacteroidota</taxon>
        <taxon>Sphingobacteriia</taxon>
        <taxon>Sphingobacteriales</taxon>
        <taxon>Sphingobacteriaceae</taxon>
        <taxon>Sphingobacterium</taxon>
    </lineage>
</organism>
<keyword evidence="4" id="KW-1185">Reference proteome</keyword>
<dbReference type="InterPro" id="IPR025582">
    <property type="entry name" value="YARHG_dom"/>
</dbReference>
<proteinExistence type="predicted"/>
<dbReference type="Gene3D" id="1.20.58.1690">
    <property type="match status" value="1"/>
</dbReference>
<dbReference type="InterPro" id="IPR038434">
    <property type="entry name" value="YARHG_sf"/>
</dbReference>
<feature type="domain" description="YARHG" evidence="2">
    <location>
        <begin position="288"/>
        <end position="368"/>
    </location>
</feature>
<dbReference type="RefSeq" id="WP_134776566.1">
    <property type="nucleotide sequence ID" value="NZ_JAYLLN010000037.1"/>
</dbReference>
<comment type="caution">
    <text evidence="3">The sequence shown here is derived from an EMBL/GenBank/DDBJ whole genome shotgun (WGS) entry which is preliminary data.</text>
</comment>
<name>A0ABU8I878_9SPHI</name>
<sequence length="368" mass="42878">MRKFLLFILILFCHISIYANDGAYFASGNQLIPIQETDISVQKEILNIKKINNQFIEVSVYYEFFNPGADKEIIVGFEAMSPQGDVDGAPKKGLHPYMHDFTVNMNGNNLKYQVSYVADSLYNQQGKIKSIDLKTFGGNTSGNYVDFFYVYHFKAKFKKGKNIVKHTYKFDVSGSVDYHYDFEYVLTAANRWANKQIDDFTLNVDLGDFEEFDIQKTFFTNKEDWKINGIGKKKDVKGSPNGIKDKDAVTFYVQDGSLTFHKKNFKPKGELFIYSLNTYLQSMNNNEIDFYLPFSIHQQEKLAIDEPISSLQRKIFRNLPFARRGFVFHDKDLKSYYEQIPWYMPNPAYVADSKKVSQVEQKWISKWK</sequence>
<keyword evidence="1" id="KW-0732">Signal</keyword>
<accession>A0ABU8I878</accession>